<dbReference type="Pfam" id="PF12706">
    <property type="entry name" value="Lactamase_B_2"/>
    <property type="match status" value="1"/>
</dbReference>
<accession>A0A9Q1CRR3</accession>
<dbReference type="SUPFAM" id="SSF56281">
    <property type="entry name" value="Metallo-hydrolase/oxidoreductase"/>
    <property type="match status" value="1"/>
</dbReference>
<dbReference type="Gene3D" id="3.60.15.10">
    <property type="entry name" value="Ribonuclease Z/Hydroxyacylglutathione hydrolase-like"/>
    <property type="match status" value="1"/>
</dbReference>
<dbReference type="PANTHER" id="PTHR15032">
    <property type="entry name" value="N-ACYL-PHOSPHATIDYLETHANOLAMINE-HYDROLYZING PHOSPHOLIPASE D"/>
    <property type="match status" value="1"/>
</dbReference>
<name>A0A9Q1CRR3_HOLLE</name>
<proteinExistence type="predicted"/>
<evidence type="ECO:0000313" key="2">
    <source>
        <dbReference type="EMBL" id="KAJ8050362.1"/>
    </source>
</evidence>
<gene>
    <name evidence="2" type="ORF">HOLleu_03541</name>
</gene>
<dbReference type="EMBL" id="JAIZAY010000001">
    <property type="protein sequence ID" value="KAJ8050362.1"/>
    <property type="molecule type" value="Genomic_DNA"/>
</dbReference>
<evidence type="ECO:0000259" key="1">
    <source>
        <dbReference type="Pfam" id="PF12706"/>
    </source>
</evidence>
<feature type="domain" description="Metallo-beta-lactamase" evidence="1">
    <location>
        <begin position="113"/>
        <end position="325"/>
    </location>
</feature>
<dbReference type="GO" id="GO:0070290">
    <property type="term" value="F:N-acylphosphatidylethanolamine-specific phospholipase D activity"/>
    <property type="evidence" value="ECO:0007669"/>
    <property type="project" value="TreeGrafter"/>
</dbReference>
<keyword evidence="3" id="KW-1185">Reference proteome</keyword>
<dbReference type="PANTHER" id="PTHR15032:SF4">
    <property type="entry name" value="N-ACYL-PHOSPHATIDYLETHANOLAMINE-HYDROLYZING PHOSPHOLIPASE D"/>
    <property type="match status" value="1"/>
</dbReference>
<organism evidence="2 3">
    <name type="scientific">Holothuria leucospilota</name>
    <name type="common">Black long sea cucumber</name>
    <name type="synonym">Mertensiothuria leucospilota</name>
    <dbReference type="NCBI Taxonomy" id="206669"/>
    <lineage>
        <taxon>Eukaryota</taxon>
        <taxon>Metazoa</taxon>
        <taxon>Echinodermata</taxon>
        <taxon>Eleutherozoa</taxon>
        <taxon>Echinozoa</taxon>
        <taxon>Holothuroidea</taxon>
        <taxon>Aspidochirotacea</taxon>
        <taxon>Aspidochirotida</taxon>
        <taxon>Holothuriidae</taxon>
        <taxon>Holothuria</taxon>
    </lineage>
</organism>
<dbReference type="AlphaFoldDB" id="A0A9Q1CRR3"/>
<dbReference type="GO" id="GO:0070292">
    <property type="term" value="P:N-acylphosphatidylethanolamine metabolic process"/>
    <property type="evidence" value="ECO:0007669"/>
    <property type="project" value="TreeGrafter"/>
</dbReference>
<dbReference type="InterPro" id="IPR036866">
    <property type="entry name" value="RibonucZ/Hydroxyglut_hydro"/>
</dbReference>
<comment type="caution">
    <text evidence="2">The sequence shown here is derived from an EMBL/GenBank/DDBJ whole genome shotgun (WGS) entry which is preliminary data.</text>
</comment>
<reference evidence="2" key="1">
    <citation type="submission" date="2021-10" db="EMBL/GenBank/DDBJ databases">
        <title>Tropical sea cucumber genome reveals ecological adaptation and Cuvierian tubules defense mechanism.</title>
        <authorList>
            <person name="Chen T."/>
        </authorList>
    </citation>
    <scope>NUCLEOTIDE SEQUENCE</scope>
    <source>
        <strain evidence="2">Nanhai2018</strain>
        <tissue evidence="2">Muscle</tissue>
    </source>
</reference>
<evidence type="ECO:0000313" key="3">
    <source>
        <dbReference type="Proteomes" id="UP001152320"/>
    </source>
</evidence>
<dbReference type="GO" id="GO:0005737">
    <property type="term" value="C:cytoplasm"/>
    <property type="evidence" value="ECO:0007669"/>
    <property type="project" value="TreeGrafter"/>
</dbReference>
<dbReference type="GO" id="GO:0070291">
    <property type="term" value="P:N-acylethanolamine metabolic process"/>
    <property type="evidence" value="ECO:0007669"/>
    <property type="project" value="TreeGrafter"/>
</dbReference>
<dbReference type="Proteomes" id="UP001152320">
    <property type="component" value="Chromosome 1"/>
</dbReference>
<dbReference type="OrthoDB" id="6279465at2759"/>
<protein>
    <submittedName>
        <fullName evidence="2">N-acyl-phosphatidylethanolamine-hydrolyzing phospholipase D</fullName>
    </submittedName>
</protein>
<sequence length="372" mass="42663">MIDGGAVMKYDPPEQVTLLPNMIASRKGWFQYKNPAGWNFRLIHIIHILCNICDYLRWFFLHKRSKPSQQLLDKHLPAVEEVQLHKLKEPPADGIQILWIGHATLLVQIEGYNIITDPVFGNFCGPNRWMGYSRFRPPSVTIEDLKNKVGIEIHAVVVSHNHYDHLDEDSVQELVNLYGNMIQWFVPKGMKDWFESRGCTSVTHMDWWDKEQMHSRPDKSTPPTVTFTPAKHWSGRGIWNYYCRHLWGSWLICGEKSVFYFAGDTGYAADVFDQIKRVAGQIDVAAIPIGAYKPRSVMKAQHVDPYEAVRIHKELGATTSIGIHWGTFALSNEEIHEPVKDLTKAKEEAGVSLTDFIVMNHGEVKSFPIQQK</sequence>
<dbReference type="InterPro" id="IPR001279">
    <property type="entry name" value="Metallo-B-lactamas"/>
</dbReference>